<evidence type="ECO:0000313" key="7">
    <source>
        <dbReference type="EMBL" id="QEE16699.1"/>
    </source>
</evidence>
<evidence type="ECO:0000259" key="6">
    <source>
        <dbReference type="Pfam" id="PF00656"/>
    </source>
</evidence>
<dbReference type="PANTHER" id="PTHR37467">
    <property type="entry name" value="EXPORTED CALCIUM-BINDING GLYCOPROTEIN-RELATED"/>
    <property type="match status" value="1"/>
</dbReference>
<keyword evidence="5" id="KW-0472">Membrane</keyword>
<evidence type="ECO:0000256" key="2">
    <source>
        <dbReference type="ARBA" id="ARBA00022525"/>
    </source>
</evidence>
<organism evidence="7 8">
    <name type="scientific">Promethearchaeum syntrophicum</name>
    <dbReference type="NCBI Taxonomy" id="2594042"/>
    <lineage>
        <taxon>Archaea</taxon>
        <taxon>Promethearchaeati</taxon>
        <taxon>Promethearchaeota</taxon>
        <taxon>Promethearchaeia</taxon>
        <taxon>Promethearchaeales</taxon>
        <taxon>Promethearchaeaceae</taxon>
        <taxon>Promethearchaeum</taxon>
    </lineage>
</organism>
<keyword evidence="4" id="KW-0106">Calcium</keyword>
<dbReference type="AlphaFoldDB" id="A0A5B9DBQ7"/>
<evidence type="ECO:0000256" key="3">
    <source>
        <dbReference type="ARBA" id="ARBA00022729"/>
    </source>
</evidence>
<dbReference type="GO" id="GO:0004197">
    <property type="term" value="F:cysteine-type endopeptidase activity"/>
    <property type="evidence" value="ECO:0007669"/>
    <property type="project" value="InterPro"/>
</dbReference>
<dbReference type="InterPro" id="IPR011600">
    <property type="entry name" value="Pept_C14_caspase"/>
</dbReference>
<evidence type="ECO:0000256" key="4">
    <source>
        <dbReference type="ARBA" id="ARBA00022837"/>
    </source>
</evidence>
<keyword evidence="5" id="KW-1133">Transmembrane helix</keyword>
<dbReference type="EMBL" id="CP042905">
    <property type="protein sequence ID" value="QEE16699.1"/>
    <property type="molecule type" value="Genomic_DNA"/>
</dbReference>
<keyword evidence="8" id="KW-1185">Reference proteome</keyword>
<reference evidence="7 8" key="2">
    <citation type="journal article" date="2024" name="Int. J. Syst. Evol. Microbiol.">
        <title>Promethearchaeum syntrophicum gen. nov., sp. nov., an anaerobic, obligately syntrophic archaeon, the first isolate of the lineage 'Asgard' archaea, and proposal of the new archaeal phylum Promethearchaeota phyl. nov. and kingdom Promethearchaeati regn. nov.</title>
        <authorList>
            <person name="Imachi H."/>
            <person name="Nobu M.K."/>
            <person name="Kato S."/>
            <person name="Takaki Y."/>
            <person name="Miyazaki M."/>
            <person name="Miyata M."/>
            <person name="Ogawara M."/>
            <person name="Saito Y."/>
            <person name="Sakai S."/>
            <person name="Tahara Y.O."/>
            <person name="Takano Y."/>
            <person name="Tasumi E."/>
            <person name="Uematsu K."/>
            <person name="Yoshimura T."/>
            <person name="Itoh T."/>
            <person name="Ohkuma M."/>
            <person name="Takai K."/>
        </authorList>
    </citation>
    <scope>NUCLEOTIDE SEQUENCE [LARGE SCALE GENOMIC DNA]</scope>
    <source>
        <strain evidence="7 8">MK-D1</strain>
    </source>
</reference>
<dbReference type="InterPro" id="IPR059100">
    <property type="entry name" value="TSP3_bac"/>
</dbReference>
<evidence type="ECO:0000256" key="5">
    <source>
        <dbReference type="SAM" id="Phobius"/>
    </source>
</evidence>
<gene>
    <name evidence="7" type="ORF">DSAG12_02529</name>
</gene>
<dbReference type="InterPro" id="IPR053180">
    <property type="entry name" value="Ca-binding_acidic-repeat"/>
</dbReference>
<dbReference type="InterPro" id="IPR035914">
    <property type="entry name" value="Sperma_CUB_dom_sf"/>
</dbReference>
<dbReference type="PANTHER" id="PTHR37467:SF1">
    <property type="entry name" value="EXPORTED CALCIUM-BINDING GLYCOPROTEIN"/>
    <property type="match status" value="1"/>
</dbReference>
<name>A0A5B9DBQ7_9ARCH</name>
<evidence type="ECO:0000256" key="1">
    <source>
        <dbReference type="ARBA" id="ARBA00004613"/>
    </source>
</evidence>
<dbReference type="InterPro" id="IPR018247">
    <property type="entry name" value="EF_Hand_1_Ca_BS"/>
</dbReference>
<dbReference type="KEGG" id="psyt:DSAG12_02529"/>
<feature type="domain" description="Peptidase C14 caspase" evidence="6">
    <location>
        <begin position="59"/>
        <end position="141"/>
    </location>
</feature>
<feature type="transmembrane region" description="Helical" evidence="5">
    <location>
        <begin position="607"/>
        <end position="628"/>
    </location>
</feature>
<keyword evidence="2" id="KW-0964">Secreted</keyword>
<keyword evidence="5" id="KW-0812">Transmembrane</keyword>
<dbReference type="Pfam" id="PF00656">
    <property type="entry name" value="Peptidase_C14"/>
    <property type="match status" value="1"/>
</dbReference>
<dbReference type="Pfam" id="PF18884">
    <property type="entry name" value="TSP3_bac"/>
    <property type="match status" value="4"/>
</dbReference>
<dbReference type="Proteomes" id="UP000321408">
    <property type="component" value="Chromosome"/>
</dbReference>
<keyword evidence="3" id="KW-0732">Signal</keyword>
<protein>
    <submittedName>
        <fullName evidence="7">Caspase family protein</fullName>
    </submittedName>
</protein>
<reference evidence="7 8" key="1">
    <citation type="journal article" date="2020" name="Nature">
        <title>Isolation of an archaeon at the prokaryote-eukaryote interface.</title>
        <authorList>
            <person name="Imachi H."/>
            <person name="Nobu M.K."/>
            <person name="Nakahara N."/>
            <person name="Morono Y."/>
            <person name="Ogawara M."/>
            <person name="Takaki Y."/>
            <person name="Takano Y."/>
            <person name="Uematsu K."/>
            <person name="Ikuta T."/>
            <person name="Ito M."/>
            <person name="Matsui Y."/>
            <person name="Miyazaki M."/>
            <person name="Murata K."/>
            <person name="Saito Y."/>
            <person name="Sakai S."/>
            <person name="Song C."/>
            <person name="Tasumi E."/>
            <person name="Yamanaka Y."/>
            <person name="Yamaguchi T."/>
            <person name="Kamagata Y."/>
            <person name="Tamaki H."/>
            <person name="Takai K."/>
        </authorList>
    </citation>
    <scope>NUCLEOTIDE SEQUENCE [LARGE SCALE GENOMIC DNA]</scope>
    <source>
        <strain evidence="7 8">MK-D1</strain>
    </source>
</reference>
<dbReference type="Gene3D" id="3.40.50.1460">
    <property type="match status" value="1"/>
</dbReference>
<evidence type="ECO:0000313" key="8">
    <source>
        <dbReference type="Proteomes" id="UP000321408"/>
    </source>
</evidence>
<dbReference type="PROSITE" id="PS00018">
    <property type="entry name" value="EF_HAND_1"/>
    <property type="match status" value="1"/>
</dbReference>
<feature type="transmembrane region" description="Helical" evidence="5">
    <location>
        <begin position="12"/>
        <end position="32"/>
    </location>
</feature>
<accession>A0A5B9DBQ7</accession>
<dbReference type="SUPFAM" id="SSF49854">
    <property type="entry name" value="Spermadhesin, CUB domain"/>
    <property type="match status" value="1"/>
</dbReference>
<dbReference type="RefSeq" id="WP_162306709.1">
    <property type="nucleotide sequence ID" value="NZ_CP042905.2"/>
</dbReference>
<sequence>MSKTKVSVREIVLISILALNFISPFLFIQSNLTISEKLKGNNLFEGEVKSSSIEDPREGYAIICGVSDYPGSINDLSYCDDDAEEIYNFILDNYHIPDSNIVKLIDSEVTIPDISYAISNFSDVMNENDVLFFSYSGHGSQEISSIQYSWNVASNHPYSNNMDDYWHYSHPGAELMRVHFTKIELEDEIDEIYIGDNDDRWPAYVLYDNDYTDLWSGWIPCDDIYVNLYTDYSITEWGFEIDLVEVGYWEDSYCINTHDGLDSGLNGSTLNSYFNEVPGQVVTLLDSCHSGGVARDFAQTDRYVISASNSSEYSLEDPYRENGVFSYSFLNSWDNNSDINNDGVISYEENFEAIYNSTVDRSTYLGFTHHPEEYDGIDGELILEPNGKINSVIPSGNDQVQIEFALSGLGVGKLILVYYDFTEQTIVRSEIEENIQNSAGWQQKLFASSLTGHDISGITFKAIQTNNGFSEIDNESIELTPLGLSYSGDFDGDSLSDAYEFEIGFNLWDSDWDNDELSDDIELQIGTDSLSLDTDYDGMPDGWEYFKGTNPLVDDATDDPDGDGLINSEEFSYGTDPLDMDTDDDQYTDKEEIDRNTNPLKSISNPMMRGISITLGVIGFLSISAIIWRKKFYKPKPRVPIRDSPSSFQIYGTNPSIGTFGSDNSPPETSSSSNSFIFDEFDNFSNQKAKFKFCTNCGAPITDGKSLFCTECGNRLI</sequence>
<proteinExistence type="predicted"/>
<dbReference type="GeneID" id="41330514"/>
<comment type="subcellular location">
    <subcellularLocation>
        <location evidence="1">Secreted</location>
    </subcellularLocation>
</comment>
<dbReference type="GO" id="GO:0006508">
    <property type="term" value="P:proteolysis"/>
    <property type="evidence" value="ECO:0007669"/>
    <property type="project" value="InterPro"/>
</dbReference>
<dbReference type="OrthoDB" id="137961at2157"/>